<evidence type="ECO:0000313" key="2">
    <source>
        <dbReference type="EMBL" id="KAL0279044.1"/>
    </source>
</evidence>
<gene>
    <name evidence="2" type="ORF">PYX00_000687</name>
</gene>
<protein>
    <recommendedName>
        <fullName evidence="3">Glycosyltransferase family 92 protein</fullName>
    </recommendedName>
</protein>
<sequence>MKKYQQLILVILSVFSFVSLLIYRHEYNKLRYVLEVFNFFGTPGVPSHQNAGHNVSVDKYIMSEPLPAWQRVSDTLYLYSAYWEVVGNKGHVKAPAIGVLNENLNYGCYLWYEFHPNPVKAQFSFSELPRKNSESAKKSKSIKTKGFMFYCEAGNDETSQAFLPIYKIKTDRAVQNSTAICVLPNEFYYLKKRNYLEFLTFHRVIGIKDFIIYGANFQYNIISPILKDPSLDTNLMVLQWNYPFYGDSHMMLYIAENDCILRASGLYENVIILKWNQFFVPNTHSSAQTIISNLDPEKKMSVLQIYTSVFCLEYNDDPSLNSTQPLIFRKTRYALLKNDDPVLIYNTNVKTGATKRISSSIVNVHWYAKCNNLELKLKKKADQSMLMFESEIMQSKIMRL</sequence>
<dbReference type="AlphaFoldDB" id="A0AAW2IA26"/>
<proteinExistence type="predicted"/>
<keyword evidence="1" id="KW-0812">Transmembrane</keyword>
<name>A0AAW2IA26_9NEOP</name>
<accession>A0AAW2IA26</accession>
<organism evidence="2">
    <name type="scientific">Menopon gallinae</name>
    <name type="common">poultry shaft louse</name>
    <dbReference type="NCBI Taxonomy" id="328185"/>
    <lineage>
        <taxon>Eukaryota</taxon>
        <taxon>Metazoa</taxon>
        <taxon>Ecdysozoa</taxon>
        <taxon>Arthropoda</taxon>
        <taxon>Hexapoda</taxon>
        <taxon>Insecta</taxon>
        <taxon>Pterygota</taxon>
        <taxon>Neoptera</taxon>
        <taxon>Paraneoptera</taxon>
        <taxon>Psocodea</taxon>
        <taxon>Troctomorpha</taxon>
        <taxon>Phthiraptera</taxon>
        <taxon>Amblycera</taxon>
        <taxon>Menoponidae</taxon>
        <taxon>Menopon</taxon>
    </lineage>
</organism>
<reference evidence="2" key="1">
    <citation type="journal article" date="2024" name="Gigascience">
        <title>Chromosome-level genome of the poultry shaft louse Menopon gallinae provides insight into the host-switching and adaptive evolution of parasitic lice.</title>
        <authorList>
            <person name="Xu Y."/>
            <person name="Ma L."/>
            <person name="Liu S."/>
            <person name="Liang Y."/>
            <person name="Liu Q."/>
            <person name="He Z."/>
            <person name="Tian L."/>
            <person name="Duan Y."/>
            <person name="Cai W."/>
            <person name="Li H."/>
            <person name="Song F."/>
        </authorList>
    </citation>
    <scope>NUCLEOTIDE SEQUENCE</scope>
    <source>
        <strain evidence="2">Cailab_2023a</strain>
    </source>
</reference>
<comment type="caution">
    <text evidence="2">The sequence shown here is derived from an EMBL/GenBank/DDBJ whole genome shotgun (WGS) entry which is preliminary data.</text>
</comment>
<evidence type="ECO:0008006" key="3">
    <source>
        <dbReference type="Google" id="ProtNLM"/>
    </source>
</evidence>
<keyword evidence="1" id="KW-0472">Membrane</keyword>
<evidence type="ECO:0000256" key="1">
    <source>
        <dbReference type="SAM" id="Phobius"/>
    </source>
</evidence>
<keyword evidence="1" id="KW-1133">Transmembrane helix</keyword>
<dbReference type="EMBL" id="JARGDH010000001">
    <property type="protein sequence ID" value="KAL0279044.1"/>
    <property type="molecule type" value="Genomic_DNA"/>
</dbReference>
<feature type="transmembrane region" description="Helical" evidence="1">
    <location>
        <begin position="6"/>
        <end position="23"/>
    </location>
</feature>